<evidence type="ECO:0000259" key="2">
    <source>
        <dbReference type="PROSITE" id="PS51123"/>
    </source>
</evidence>
<keyword evidence="4" id="KW-1185">Reference proteome</keyword>
<comment type="caution">
    <text evidence="3">The sequence shown here is derived from an EMBL/GenBank/DDBJ whole genome shotgun (WGS) entry which is preliminary data.</text>
</comment>
<gene>
    <name evidence="3" type="ORF">OD750_017660</name>
</gene>
<reference evidence="3" key="1">
    <citation type="submission" date="2023-02" db="EMBL/GenBank/DDBJ databases">
        <title>Tahibacter soli sp. nov. isolated from soil.</title>
        <authorList>
            <person name="Baek J.H."/>
            <person name="Lee J.K."/>
            <person name="Choi D.G."/>
            <person name="Jeon C.O."/>
        </authorList>
    </citation>
    <scope>NUCLEOTIDE SEQUENCE</scope>
    <source>
        <strain evidence="3">BL</strain>
    </source>
</reference>
<dbReference type="Gene3D" id="3.30.1330.60">
    <property type="entry name" value="OmpA-like domain"/>
    <property type="match status" value="1"/>
</dbReference>
<dbReference type="PANTHER" id="PTHR30329:SF21">
    <property type="entry name" value="LIPOPROTEIN YIAD-RELATED"/>
    <property type="match status" value="1"/>
</dbReference>
<name>A0A9X3YLB8_9GAMM</name>
<dbReference type="InterPro" id="IPR006665">
    <property type="entry name" value="OmpA-like"/>
</dbReference>
<evidence type="ECO:0000313" key="4">
    <source>
        <dbReference type="Proteomes" id="UP001139971"/>
    </source>
</evidence>
<dbReference type="InterPro" id="IPR036737">
    <property type="entry name" value="OmpA-like_sf"/>
</dbReference>
<dbReference type="RefSeq" id="WP_263545124.1">
    <property type="nucleotide sequence ID" value="NZ_JAOVZO020000018.1"/>
</dbReference>
<keyword evidence="1" id="KW-0472">Membrane</keyword>
<proteinExistence type="predicted"/>
<dbReference type="Proteomes" id="UP001139971">
    <property type="component" value="Unassembled WGS sequence"/>
</dbReference>
<evidence type="ECO:0000256" key="1">
    <source>
        <dbReference type="PROSITE-ProRule" id="PRU00473"/>
    </source>
</evidence>
<sequence length="202" mass="23149">MPEVPLPRFAETARLTVAAPENERMEIIKIPFIFIIGLLSIIAGCQKSAKIDQIRNVEASFEFNQILFKSGRPRAGDSLADAVVSNIDEMKKLKANADLLRKIPAFQVEIRGTTDNVECAGLDCYDLSTRRARMIYDWLRRYEVPGESIYAFRGFATERPISDNKDEEERQRSRRVEFGLIRTSYGRTRSLIDNVKREELSE</sequence>
<organism evidence="3 4">
    <name type="scientific">Tahibacter soli</name>
    <dbReference type="NCBI Taxonomy" id="2983605"/>
    <lineage>
        <taxon>Bacteria</taxon>
        <taxon>Pseudomonadati</taxon>
        <taxon>Pseudomonadota</taxon>
        <taxon>Gammaproteobacteria</taxon>
        <taxon>Lysobacterales</taxon>
        <taxon>Rhodanobacteraceae</taxon>
        <taxon>Tahibacter</taxon>
    </lineage>
</organism>
<dbReference type="AlphaFoldDB" id="A0A9X3YLB8"/>
<evidence type="ECO:0000313" key="3">
    <source>
        <dbReference type="EMBL" id="MDC8014377.1"/>
    </source>
</evidence>
<feature type="domain" description="OmpA-like" evidence="2">
    <location>
        <begin position="55"/>
        <end position="184"/>
    </location>
</feature>
<dbReference type="CDD" id="cd07185">
    <property type="entry name" value="OmpA_C-like"/>
    <property type="match status" value="1"/>
</dbReference>
<dbReference type="GO" id="GO:0016020">
    <property type="term" value="C:membrane"/>
    <property type="evidence" value="ECO:0007669"/>
    <property type="project" value="UniProtKB-UniRule"/>
</dbReference>
<protein>
    <submittedName>
        <fullName evidence="3">OmpA family protein</fullName>
    </submittedName>
</protein>
<dbReference type="SUPFAM" id="SSF103088">
    <property type="entry name" value="OmpA-like"/>
    <property type="match status" value="1"/>
</dbReference>
<dbReference type="InterPro" id="IPR050330">
    <property type="entry name" value="Bact_OuterMem_StrucFunc"/>
</dbReference>
<dbReference type="EMBL" id="JAOVZO020000018">
    <property type="protein sequence ID" value="MDC8014377.1"/>
    <property type="molecule type" value="Genomic_DNA"/>
</dbReference>
<dbReference type="PROSITE" id="PS51123">
    <property type="entry name" value="OMPA_2"/>
    <property type="match status" value="1"/>
</dbReference>
<dbReference type="Pfam" id="PF00691">
    <property type="entry name" value="OmpA"/>
    <property type="match status" value="1"/>
</dbReference>
<dbReference type="PANTHER" id="PTHR30329">
    <property type="entry name" value="STATOR ELEMENT OF FLAGELLAR MOTOR COMPLEX"/>
    <property type="match status" value="1"/>
</dbReference>
<accession>A0A9X3YLB8</accession>